<evidence type="ECO:0000259" key="3">
    <source>
        <dbReference type="PROSITE" id="PS01031"/>
    </source>
</evidence>
<evidence type="ECO:0000256" key="2">
    <source>
        <dbReference type="RuleBase" id="RU003616"/>
    </source>
</evidence>
<protein>
    <submittedName>
        <fullName evidence="4">Hsp20/alpha crystallin family protein</fullName>
    </submittedName>
</protein>
<name>A0A7X6HDQ5_9MICC</name>
<organism evidence="4 5">
    <name type="scientific">Arthrobacter mobilis</name>
    <dbReference type="NCBI Taxonomy" id="2724944"/>
    <lineage>
        <taxon>Bacteria</taxon>
        <taxon>Bacillati</taxon>
        <taxon>Actinomycetota</taxon>
        <taxon>Actinomycetes</taxon>
        <taxon>Micrococcales</taxon>
        <taxon>Micrococcaceae</taxon>
        <taxon>Arthrobacter</taxon>
    </lineage>
</organism>
<gene>
    <name evidence="4" type="ORF">HGG74_07335</name>
</gene>
<dbReference type="Proteomes" id="UP000544090">
    <property type="component" value="Unassembled WGS sequence"/>
</dbReference>
<feature type="domain" description="SHSP" evidence="3">
    <location>
        <begin position="20"/>
        <end position="131"/>
    </location>
</feature>
<dbReference type="PANTHER" id="PTHR11527">
    <property type="entry name" value="HEAT-SHOCK PROTEIN 20 FAMILY MEMBER"/>
    <property type="match status" value="1"/>
</dbReference>
<dbReference type="SUPFAM" id="SSF49764">
    <property type="entry name" value="HSP20-like chaperones"/>
    <property type="match status" value="1"/>
</dbReference>
<proteinExistence type="inferred from homology"/>
<dbReference type="CDD" id="cd06464">
    <property type="entry name" value="ACD_sHsps-like"/>
    <property type="match status" value="1"/>
</dbReference>
<dbReference type="Gene3D" id="2.60.40.790">
    <property type="match status" value="1"/>
</dbReference>
<comment type="similarity">
    <text evidence="1 2">Belongs to the small heat shock protein (HSP20) family.</text>
</comment>
<reference evidence="4 5" key="1">
    <citation type="submission" date="2020-04" db="EMBL/GenBank/DDBJ databases">
        <title>Arthrobacter sp. nov.</title>
        <authorList>
            <person name="Liu S."/>
        </authorList>
    </citation>
    <scope>NUCLEOTIDE SEQUENCE [LARGE SCALE GENOMIC DNA]</scope>
    <source>
        <strain evidence="4 5">E918</strain>
    </source>
</reference>
<dbReference type="Pfam" id="PF00011">
    <property type="entry name" value="HSP20"/>
    <property type="match status" value="1"/>
</dbReference>
<comment type="caution">
    <text evidence="4">The sequence shown here is derived from an EMBL/GenBank/DDBJ whole genome shotgun (WGS) entry which is preliminary data.</text>
</comment>
<dbReference type="InterPro" id="IPR031107">
    <property type="entry name" value="Small_HSP"/>
</dbReference>
<keyword evidence="5" id="KW-1185">Reference proteome</keyword>
<accession>A0A7X6HDQ5</accession>
<dbReference type="EMBL" id="JAAZSQ010000005">
    <property type="protein sequence ID" value="NKX54359.1"/>
    <property type="molecule type" value="Genomic_DNA"/>
</dbReference>
<evidence type="ECO:0000313" key="4">
    <source>
        <dbReference type="EMBL" id="NKX54359.1"/>
    </source>
</evidence>
<dbReference type="PROSITE" id="PS01031">
    <property type="entry name" value="SHSP"/>
    <property type="match status" value="1"/>
</dbReference>
<evidence type="ECO:0000313" key="5">
    <source>
        <dbReference type="Proteomes" id="UP000544090"/>
    </source>
</evidence>
<evidence type="ECO:0000256" key="1">
    <source>
        <dbReference type="PROSITE-ProRule" id="PRU00285"/>
    </source>
</evidence>
<dbReference type="InterPro" id="IPR008978">
    <property type="entry name" value="HSP20-like_chaperone"/>
</dbReference>
<sequence>MARFDPFQELERFSQALFGERQGPRMMPMDVYREGDHYILNADLPGIDPGSVDVDVDGQMLSIRAQRTMKEGEGTKWLLRERTGGTFLRQITMGQDIDVDNIHAHYENGVLSMTIPIKEAAKPRKIEVMAGHRDAVEGKAEQKKVES</sequence>
<dbReference type="AlphaFoldDB" id="A0A7X6HDQ5"/>
<dbReference type="InterPro" id="IPR002068">
    <property type="entry name" value="A-crystallin/Hsp20_dom"/>
</dbReference>